<dbReference type="AlphaFoldDB" id="A0A367FFP5"/>
<sequence>MGRLGGAAQAAPHVGVLALSPAGTGQAHVARPAGWPLLEELTRAGVRMLDRPAAGASWATCGWEELAGLEPDVILRDIRANATPDAQLADVAAWRRMSRRAQVLSWNPELPFTADAVASFLDAVADALHRAATP</sequence>
<gene>
    <name evidence="1" type="ORF">DTL70_00200</name>
</gene>
<dbReference type="EMBL" id="QOIN01000019">
    <property type="protein sequence ID" value="RCG29223.1"/>
    <property type="molecule type" value="Genomic_DNA"/>
</dbReference>
<proteinExistence type="predicted"/>
<evidence type="ECO:0008006" key="3">
    <source>
        <dbReference type="Google" id="ProtNLM"/>
    </source>
</evidence>
<evidence type="ECO:0000313" key="1">
    <source>
        <dbReference type="EMBL" id="RCG29223.1"/>
    </source>
</evidence>
<reference evidence="1 2" key="1">
    <citation type="submission" date="2018-06" db="EMBL/GenBank/DDBJ databases">
        <title>Streptomyces reniochalinae sp. nov. and Streptomyces diacarnus sp. nov. from marine sponges.</title>
        <authorList>
            <person name="Li L."/>
        </authorList>
    </citation>
    <scope>NUCLEOTIDE SEQUENCE [LARGE SCALE GENOMIC DNA]</scope>
    <source>
        <strain evidence="1 2">LHW51701</strain>
    </source>
</reference>
<dbReference type="Gene3D" id="3.40.50.1980">
    <property type="entry name" value="Nitrogenase molybdenum iron protein domain"/>
    <property type="match status" value="1"/>
</dbReference>
<keyword evidence="2" id="KW-1185">Reference proteome</keyword>
<evidence type="ECO:0000313" key="2">
    <source>
        <dbReference type="Proteomes" id="UP000252914"/>
    </source>
</evidence>
<protein>
    <recommendedName>
        <fullName evidence="3">Fe/B12 periplasmic-binding domain-containing protein</fullName>
    </recommendedName>
</protein>
<accession>A0A367FFP5</accession>
<comment type="caution">
    <text evidence="1">The sequence shown here is derived from an EMBL/GenBank/DDBJ whole genome shotgun (WGS) entry which is preliminary data.</text>
</comment>
<dbReference type="Proteomes" id="UP000252914">
    <property type="component" value="Unassembled WGS sequence"/>
</dbReference>
<organism evidence="1 2">
    <name type="scientific">Streptomyces diacarni</name>
    <dbReference type="NCBI Taxonomy" id="2800381"/>
    <lineage>
        <taxon>Bacteria</taxon>
        <taxon>Bacillati</taxon>
        <taxon>Actinomycetota</taxon>
        <taxon>Actinomycetes</taxon>
        <taxon>Kitasatosporales</taxon>
        <taxon>Streptomycetaceae</taxon>
        <taxon>Streptomyces</taxon>
    </lineage>
</organism>
<name>A0A367FFP5_9ACTN</name>